<dbReference type="OrthoDB" id="121474at2759"/>
<evidence type="ECO:0000313" key="2">
    <source>
        <dbReference type="EMBL" id="GMF24163.1"/>
    </source>
</evidence>
<evidence type="ECO:0000256" key="1">
    <source>
        <dbReference type="SAM" id="MobiDB-lite"/>
    </source>
</evidence>
<name>A0A9W6TX18_9STRA</name>
<dbReference type="Proteomes" id="UP001165121">
    <property type="component" value="Unassembled WGS sequence"/>
</dbReference>
<proteinExistence type="predicted"/>
<dbReference type="EMBL" id="BSXT01000313">
    <property type="protein sequence ID" value="GMF24163.1"/>
    <property type="molecule type" value="Genomic_DNA"/>
</dbReference>
<sequence>MVKTNTFELRVVLENGNYFSYENPSKNICIEFSECDNWDNAKSVTWRNLPPHWEINFYKARGCVATDGGICVQIRHPVKRAEAATIISNETAPGVGEINTSDSSTIVGSVDEDISSNWFEPMENSSSDENELKMFDLTDI</sequence>
<gene>
    <name evidence="2" type="ORF">Pfra01_000399800</name>
</gene>
<feature type="compositionally biased region" description="Basic and acidic residues" evidence="1">
    <location>
        <begin position="130"/>
        <end position="140"/>
    </location>
</feature>
<reference evidence="2" key="1">
    <citation type="submission" date="2023-04" db="EMBL/GenBank/DDBJ databases">
        <title>Phytophthora fragariaefolia NBRC 109709.</title>
        <authorList>
            <person name="Ichikawa N."/>
            <person name="Sato H."/>
            <person name="Tonouchi N."/>
        </authorList>
    </citation>
    <scope>NUCLEOTIDE SEQUENCE</scope>
    <source>
        <strain evidence="2">NBRC 109709</strain>
    </source>
</reference>
<comment type="caution">
    <text evidence="2">The sequence shown here is derived from an EMBL/GenBank/DDBJ whole genome shotgun (WGS) entry which is preliminary data.</text>
</comment>
<keyword evidence="3" id="KW-1185">Reference proteome</keyword>
<accession>A0A9W6TX18</accession>
<dbReference type="AlphaFoldDB" id="A0A9W6TX18"/>
<organism evidence="2 3">
    <name type="scientific">Phytophthora fragariaefolia</name>
    <dbReference type="NCBI Taxonomy" id="1490495"/>
    <lineage>
        <taxon>Eukaryota</taxon>
        <taxon>Sar</taxon>
        <taxon>Stramenopiles</taxon>
        <taxon>Oomycota</taxon>
        <taxon>Peronosporomycetes</taxon>
        <taxon>Peronosporales</taxon>
        <taxon>Peronosporaceae</taxon>
        <taxon>Phytophthora</taxon>
    </lineage>
</organism>
<protein>
    <submittedName>
        <fullName evidence="2">Unnamed protein product</fullName>
    </submittedName>
</protein>
<evidence type="ECO:0000313" key="3">
    <source>
        <dbReference type="Proteomes" id="UP001165121"/>
    </source>
</evidence>
<feature type="region of interest" description="Disordered" evidence="1">
    <location>
        <begin position="121"/>
        <end position="140"/>
    </location>
</feature>